<sequence>MRSRIGSVFCERSSRLYQNTNANAAMSSSFHNDVDRSELFSRTDPICRAEGPILRALQAALAWRPPFLTTETGKKDLNIFGQDLLWVGCRLLTGDNQARADLVERMSRTRVGGGGEWFHTLAELASHCGYPKLELFFCPGVDRPDAFVDRDRRLGFAMCLAAFELVRCSHNEVEEAVTRHVSRIKDLFSRSRLSSTFHFTAAFYGQHDLLLHCPGVTGIHDVEYDRSGHPLSQGFGDDGSWYRDQLESGLFDKLVLGLKDFDDSDDVASTNFRTFLDGTRIVGPTDSTSTSTTSATPTTPDKAGPAPRRLLKAVRSGQRGGEQ</sequence>
<dbReference type="EMBL" id="AP008984">
    <property type="protein sequence ID" value="BAF48847.1"/>
    <property type="molecule type" value="Genomic_DNA"/>
</dbReference>
<name>A4FTE2_CYHV3</name>
<feature type="region of interest" description="Disordered" evidence="1">
    <location>
        <begin position="283"/>
        <end position="308"/>
    </location>
</feature>
<proteinExistence type="predicted"/>
<feature type="compositionally biased region" description="Low complexity" evidence="1">
    <location>
        <begin position="284"/>
        <end position="301"/>
    </location>
</feature>
<protein>
    <submittedName>
        <fullName evidence="2">Uncharacterized protein</fullName>
    </submittedName>
</protein>
<evidence type="ECO:0000313" key="3">
    <source>
        <dbReference type="Proteomes" id="UP000169752"/>
    </source>
</evidence>
<reference evidence="2 3" key="1">
    <citation type="journal article" date="2007" name="J. Virol.">
        <title>Genome sequences of three koi herpesvirus isolates representing the expanding distribution of an emerging disease threatening koi and common carp worldwide.</title>
        <authorList>
            <person name="Aoki T."/>
            <person name="Hirono I."/>
            <person name="Kurokawa K."/>
            <person name="Fukuda H."/>
            <person name="Nahary R."/>
            <person name="Eldar A."/>
            <person name="Davison A.J."/>
            <person name="Waltzek T.B."/>
            <person name="Bercovier H."/>
            <person name="Hedrick R.P."/>
        </authorList>
    </citation>
    <scope>NUCLEOTIDE SEQUENCE [LARGE SCALE GENOMIC DNA]</scope>
    <source>
        <strain evidence="2">TUMST1</strain>
    </source>
</reference>
<evidence type="ECO:0000256" key="1">
    <source>
        <dbReference type="SAM" id="MobiDB-lite"/>
    </source>
</evidence>
<accession>A4FTE2</accession>
<gene>
    <name evidence="2" type="ORF">KHVJ043</name>
</gene>
<organism evidence="2 3">
    <name type="scientific">Cyprinid herpesvirus 3</name>
    <name type="common">CyHV-3</name>
    <dbReference type="NCBI Taxonomy" id="180230"/>
    <lineage>
        <taxon>Viruses</taxon>
        <taxon>Duplodnaviria</taxon>
        <taxon>Heunggongvirae</taxon>
        <taxon>Peploviricota</taxon>
        <taxon>Herviviricetes</taxon>
        <taxon>Herpesvirales</taxon>
        <taxon>Alloherpesviridae</taxon>
        <taxon>Cyvirus</taxon>
        <taxon>Cyvirus cyprinidallo3</taxon>
    </lineage>
</organism>
<dbReference type="Proteomes" id="UP000169752">
    <property type="component" value="Segment"/>
</dbReference>
<evidence type="ECO:0000313" key="2">
    <source>
        <dbReference type="EMBL" id="BAF48847.1"/>
    </source>
</evidence>